<organism evidence="2 3">
    <name type="scientific">Bacteroides fragilis (strain ATCC 25285 / DSM 2151 / CCUG 4856 / JCM 11019 / LMG 10263 / NCTC 9343 / Onslow / VPI 2553 / EN-2)</name>
    <dbReference type="NCBI Taxonomy" id="272559"/>
    <lineage>
        <taxon>Bacteria</taxon>
        <taxon>Pseudomonadati</taxon>
        <taxon>Bacteroidota</taxon>
        <taxon>Bacteroidia</taxon>
        <taxon>Bacteroidales</taxon>
        <taxon>Bacteroidaceae</taxon>
        <taxon>Bacteroides</taxon>
    </lineage>
</organism>
<reference evidence="2 3" key="1">
    <citation type="journal article" date="2005" name="Science">
        <title>Extensive DNA inversions in the B. fragilis genome control variable gene expression.</title>
        <authorList>
            <person name="Cerdeno-Tarraga A.M."/>
            <person name="Patrick S."/>
            <person name="Crosmann L."/>
            <person name="Blakely G."/>
            <person name="Abratt V."/>
            <person name="Lennard N."/>
            <person name="Duerden B."/>
            <person name="Poxton I."/>
            <person name="Harris B."/>
            <person name="Quail M.A."/>
            <person name="Barron A."/>
            <person name="Clarck L."/>
            <person name="Corton C."/>
            <person name="Doggett J."/>
            <person name="Holden M.T.G."/>
            <person name="Larke N."/>
            <person name="Line A."/>
            <person name="Lord A."/>
            <person name="Norbertczak H."/>
            <person name="Ormond D."/>
            <person name="Price C."/>
            <person name="Rabbinowitsch E."/>
            <person name="Woodward J."/>
            <person name="Barrel B.G."/>
            <person name="Parkhill J."/>
        </authorList>
    </citation>
    <scope>NUCLEOTIDE SEQUENCE [LARGE SCALE GENOMIC DNA]</scope>
    <source>
        <strain evidence="3">ATCC 25285 / DSM 2151 / CCUG 4856 / JCM 11019 / LMG 10263 / NCTC 9343 / Onslow / VPI 2553 / EN-2</strain>
    </source>
</reference>
<feature type="domain" description="Abortive infection protein-like C-terminal" evidence="1">
    <location>
        <begin position="166"/>
        <end position="248"/>
    </location>
</feature>
<dbReference type="eggNOG" id="ENOG502Z9XS">
    <property type="taxonomic scope" value="Bacteria"/>
</dbReference>
<dbReference type="Pfam" id="PF14355">
    <property type="entry name" value="Abi_C"/>
    <property type="match status" value="1"/>
</dbReference>
<proteinExistence type="predicted"/>
<dbReference type="DNASU" id="3286686"/>
<sequence length="259" mass="29051">MVNFLNEGGYVLDFSTADFDAFTYKSIGVPLCETYRLSKGKSLIAYINDTKYEDKIKLLSDLIRYYELSSMKEHDEENRKSRAVAYKKCRSILDKAGGTMVMTATAETLKEAFDSDYISAQIDLMLNLKDGNPTEAIGKAKELIESCCKTILEFEGCTVDKDWEVPRLVDETFKHFHLMPKNISDDVKGAKSIKAILGNLKAIAQGVAELRNLYGSGHGKSSSYKGLESRHASLAIGSSTTLVRFLWDSYERHHNNEVN</sequence>
<dbReference type="InterPro" id="IPR026001">
    <property type="entry name" value="Abi-like_C"/>
</dbReference>
<dbReference type="KEGG" id="bfs:BF9343_1063"/>
<evidence type="ECO:0000313" key="2">
    <source>
        <dbReference type="EMBL" id="CAH06844.1"/>
    </source>
</evidence>
<gene>
    <name evidence="2" type="ORF">BF9343_1063</name>
</gene>
<accession>Q5LG97</accession>
<evidence type="ECO:0000313" key="3">
    <source>
        <dbReference type="Proteomes" id="UP000006731"/>
    </source>
</evidence>
<keyword evidence="3" id="KW-1185">Reference proteome</keyword>
<evidence type="ECO:0000259" key="1">
    <source>
        <dbReference type="Pfam" id="PF14355"/>
    </source>
</evidence>
<dbReference type="AlphaFoldDB" id="Q5LG97"/>
<dbReference type="Proteomes" id="UP000006731">
    <property type="component" value="Chromosome"/>
</dbReference>
<dbReference type="HOGENOM" id="CLU_089918_0_0_10"/>
<protein>
    <recommendedName>
        <fullName evidence="1">Abortive infection protein-like C-terminal domain-containing protein</fullName>
    </recommendedName>
</protein>
<name>Q5LG97_BACFN</name>
<dbReference type="EMBL" id="CR626927">
    <property type="protein sequence ID" value="CAH06844.1"/>
    <property type="molecule type" value="Genomic_DNA"/>
</dbReference>
<dbReference type="PaxDb" id="272559-BF9343_1063"/>
<dbReference type="SMR" id="Q5LG97"/>